<evidence type="ECO:0000259" key="4">
    <source>
        <dbReference type="PROSITE" id="PS01124"/>
    </source>
</evidence>
<dbReference type="EMBL" id="KC215187">
    <property type="protein sequence ID" value="AGC27142.1"/>
    <property type="molecule type" value="Genomic_DNA"/>
</dbReference>
<protein>
    <submittedName>
        <fullName evidence="5">Transcriptional regulator</fullName>
    </submittedName>
</protein>
<dbReference type="GO" id="GO:0043565">
    <property type="term" value="F:sequence-specific DNA binding"/>
    <property type="evidence" value="ECO:0007669"/>
    <property type="project" value="InterPro"/>
</dbReference>
<feature type="non-terminal residue" evidence="5">
    <location>
        <position position="333"/>
    </location>
</feature>
<dbReference type="Pfam" id="PF14525">
    <property type="entry name" value="AraC_binding_2"/>
    <property type="match status" value="1"/>
</dbReference>
<evidence type="ECO:0000313" key="5">
    <source>
        <dbReference type="EMBL" id="AGC27142.1"/>
    </source>
</evidence>
<dbReference type="PROSITE" id="PS00041">
    <property type="entry name" value="HTH_ARAC_FAMILY_1"/>
    <property type="match status" value="1"/>
</dbReference>
<organism evidence="5">
    <name type="scientific">bacterium enrichment culture clone BE1-ETBE</name>
    <dbReference type="NCBI Taxonomy" id="1280058"/>
    <lineage>
        <taxon>Bacteria</taxon>
        <taxon>environmental samples</taxon>
    </lineage>
</organism>
<evidence type="ECO:0000256" key="1">
    <source>
        <dbReference type="ARBA" id="ARBA00023015"/>
    </source>
</evidence>
<keyword evidence="3" id="KW-0804">Transcription</keyword>
<feature type="non-terminal residue" evidence="5">
    <location>
        <position position="1"/>
    </location>
</feature>
<accession>L7T540</accession>
<reference evidence="5" key="1">
    <citation type="submission" date="2012-11" db="EMBL/GenBank/DDBJ databases">
        <authorList>
            <person name="Le Digabel Y."/>
        </authorList>
    </citation>
    <scope>NUCLEOTIDE SEQUENCE</scope>
</reference>
<sequence>GKRFETSTSRPARPTSSVFSLKKLEESERAVTTAFYPHKASMERNQQQFRGILTVQNVGPITIGELDYNSEVSLDFPHITNGYHVNVPVEHSMSSRSRGREVHITPKHGAMYRKEADALLKASRRLHMTAVKFDSAALEQTLSALLGEPVEADLELASGINLERGLGKEWWDLLSDVRRQIDGGNTLFSCRMVADPLAQSLMTGFLLASTHQFSEQLHSGDSVATPESLKLVEDAIMARLSESFTFTEIAQEVGISLRAIQRGFAHHIGTTPSQFVRTERLRRAHVDLVAGDPSTTRVADVAARWGFTHLGRFSAQYRKLYGVSPSDPVALPR</sequence>
<dbReference type="GO" id="GO:0003700">
    <property type="term" value="F:DNA-binding transcription factor activity"/>
    <property type="evidence" value="ECO:0007669"/>
    <property type="project" value="InterPro"/>
</dbReference>
<feature type="domain" description="HTH araC/xylS-type" evidence="4">
    <location>
        <begin position="230"/>
        <end position="331"/>
    </location>
</feature>
<dbReference type="Gene3D" id="1.10.10.60">
    <property type="entry name" value="Homeodomain-like"/>
    <property type="match status" value="1"/>
</dbReference>
<dbReference type="Pfam" id="PF12833">
    <property type="entry name" value="HTH_18"/>
    <property type="match status" value="1"/>
</dbReference>
<keyword evidence="1" id="KW-0805">Transcription regulation</keyword>
<name>L7T540_9BACT</name>
<keyword evidence="2" id="KW-0238">DNA-binding</keyword>
<evidence type="ECO:0000256" key="3">
    <source>
        <dbReference type="ARBA" id="ARBA00023163"/>
    </source>
</evidence>
<dbReference type="AlphaFoldDB" id="L7T540"/>
<dbReference type="InterPro" id="IPR018060">
    <property type="entry name" value="HTH_AraC"/>
</dbReference>
<gene>
    <name evidence="5" type="primary">ethR</name>
</gene>
<dbReference type="InterPro" id="IPR009057">
    <property type="entry name" value="Homeodomain-like_sf"/>
</dbReference>
<dbReference type="PROSITE" id="PS01124">
    <property type="entry name" value="HTH_ARAC_FAMILY_2"/>
    <property type="match status" value="1"/>
</dbReference>
<evidence type="ECO:0000256" key="2">
    <source>
        <dbReference type="ARBA" id="ARBA00023125"/>
    </source>
</evidence>
<dbReference type="InterPro" id="IPR035418">
    <property type="entry name" value="AraC-bd_2"/>
</dbReference>
<dbReference type="SMART" id="SM00342">
    <property type="entry name" value="HTH_ARAC"/>
    <property type="match status" value="1"/>
</dbReference>
<dbReference type="InterPro" id="IPR018062">
    <property type="entry name" value="HTH_AraC-typ_CS"/>
</dbReference>
<proteinExistence type="predicted"/>
<dbReference type="SUPFAM" id="SSF46689">
    <property type="entry name" value="Homeodomain-like"/>
    <property type="match status" value="2"/>
</dbReference>
<dbReference type="PANTHER" id="PTHR47893:SF1">
    <property type="entry name" value="REGULATORY PROTEIN PCHR"/>
    <property type="match status" value="1"/>
</dbReference>
<dbReference type="PANTHER" id="PTHR47893">
    <property type="entry name" value="REGULATORY PROTEIN PCHR"/>
    <property type="match status" value="1"/>
</dbReference>
<dbReference type="InterPro" id="IPR053142">
    <property type="entry name" value="PchR_regulatory_protein"/>
</dbReference>